<dbReference type="RefSeq" id="WP_367975138.1">
    <property type="nucleotide sequence ID" value="NZ_JBFPEQ010000001.1"/>
</dbReference>
<feature type="transmembrane region" description="Helical" evidence="1">
    <location>
        <begin position="311"/>
        <end position="336"/>
    </location>
</feature>
<evidence type="ECO:0008006" key="4">
    <source>
        <dbReference type="Google" id="ProtNLM"/>
    </source>
</evidence>
<dbReference type="Proteomes" id="UP001556617">
    <property type="component" value="Unassembled WGS sequence"/>
</dbReference>
<evidence type="ECO:0000256" key="1">
    <source>
        <dbReference type="SAM" id="Phobius"/>
    </source>
</evidence>
<dbReference type="InterPro" id="IPR029058">
    <property type="entry name" value="AB_hydrolase_fold"/>
</dbReference>
<evidence type="ECO:0000313" key="3">
    <source>
        <dbReference type="Proteomes" id="UP001556617"/>
    </source>
</evidence>
<evidence type="ECO:0000313" key="2">
    <source>
        <dbReference type="EMBL" id="MEX0381405.1"/>
    </source>
</evidence>
<name>A0ABV3S5R4_9LACO</name>
<accession>A0ABV3S5R4</accession>
<reference evidence="2 3" key="1">
    <citation type="submission" date="2024-07" db="EMBL/GenBank/DDBJ databases">
        <authorList>
            <person name="Yun M."/>
        </authorList>
    </citation>
    <scope>NUCLEOTIDE SEQUENCE [LARGE SCALE GENOMIC DNA]</scope>
    <source>
        <strain evidence="2 3">MS01</strain>
    </source>
</reference>
<dbReference type="SUPFAM" id="SSF53474">
    <property type="entry name" value="alpha/beta-Hydrolases"/>
    <property type="match status" value="1"/>
</dbReference>
<dbReference type="Gene3D" id="3.40.50.1820">
    <property type="entry name" value="alpha/beta hydrolase"/>
    <property type="match status" value="1"/>
</dbReference>
<feature type="transmembrane region" description="Helical" evidence="1">
    <location>
        <begin position="278"/>
        <end position="299"/>
    </location>
</feature>
<keyword evidence="3" id="KW-1185">Reference proteome</keyword>
<keyword evidence="1" id="KW-0472">Membrane</keyword>
<gene>
    <name evidence="2" type="ORF">AB3K24_08585</name>
</gene>
<protein>
    <recommendedName>
        <fullName evidence="4">Fungal lipase-like domain-containing protein</fullName>
    </recommendedName>
</protein>
<keyword evidence="1" id="KW-1133">Transmembrane helix</keyword>
<sequence length="388" mass="44603">MFTSRLALELSNKVYSHTTLNKTVVDVHYAGKKFRFFVLDKINTSQKLTGGLEALALSFENNLVFVIRGADVGIGRNVFKMISAEEKFIPSGSGPNVFKSSFQDWLWNGLLGSLGIVRLTQYDDMKIFFKKNVKQFSNHHIFIVGHSLGGEIAQRLSLDFHADTITFGAISPWWSLSHIERKKFLNNGIKDDKINNFYSTKDPFHYFPSRKLGNQNSIVLKDYTSNSTLMAMFVERIYWAHGLNFYEFNKYGEIIIMQDASKYENFFNYLNKKSIHTFWIDLFIVLSGVLPTIVMWLTVQLGIEKIFPNYALSNISISLLVGMSLLGLMSTIIYMLPTFIVHSRWKYLIWALNLTLSWTGIGWFILLIIAFILNNSYTSKNIATQNKF</sequence>
<comment type="caution">
    <text evidence="2">The sequence shown here is derived from an EMBL/GenBank/DDBJ whole genome shotgun (WGS) entry which is preliminary data.</text>
</comment>
<dbReference type="EMBL" id="JBFPER010000001">
    <property type="protein sequence ID" value="MEX0381405.1"/>
    <property type="molecule type" value="Genomic_DNA"/>
</dbReference>
<proteinExistence type="predicted"/>
<organism evidence="2 3">
    <name type="scientific">Leuconostoc aquikimchii</name>
    <dbReference type="NCBI Taxonomy" id="3236804"/>
    <lineage>
        <taxon>Bacteria</taxon>
        <taxon>Bacillati</taxon>
        <taxon>Bacillota</taxon>
        <taxon>Bacilli</taxon>
        <taxon>Lactobacillales</taxon>
        <taxon>Lactobacillaceae</taxon>
        <taxon>Leuconostoc</taxon>
    </lineage>
</organism>
<keyword evidence="1" id="KW-0812">Transmembrane</keyword>
<feature type="transmembrane region" description="Helical" evidence="1">
    <location>
        <begin position="348"/>
        <end position="373"/>
    </location>
</feature>